<keyword evidence="6" id="KW-1185">Reference proteome</keyword>
<dbReference type="AlphaFoldDB" id="G6XF22"/>
<dbReference type="InterPro" id="IPR009000">
    <property type="entry name" value="Transl_B-barrel_sf"/>
</dbReference>
<dbReference type="InterPro" id="IPR042116">
    <property type="entry name" value="TypA/BipA_C"/>
</dbReference>
<dbReference type="Gene3D" id="3.30.70.240">
    <property type="match status" value="1"/>
</dbReference>
<feature type="binding site" evidence="3">
    <location>
        <begin position="35"/>
        <end position="40"/>
    </location>
    <ligand>
        <name>GTP</name>
        <dbReference type="ChEBI" id="CHEBI:37565"/>
    </ligand>
</feature>
<reference evidence="5 6" key="1">
    <citation type="submission" date="2011-10" db="EMBL/GenBank/DDBJ databases">
        <title>Genome sequence of Gluconobacter morbifer G707, isolated from Drosophila gut.</title>
        <authorList>
            <person name="Lee W.-J."/>
            <person name="Kim E.-K."/>
        </authorList>
    </citation>
    <scope>NUCLEOTIDE SEQUENCE [LARGE SCALE GENOMIC DNA]</scope>
    <source>
        <strain evidence="5 6">G707</strain>
    </source>
</reference>
<dbReference type="InterPro" id="IPR047042">
    <property type="entry name" value="BipA_II"/>
</dbReference>
<dbReference type="GO" id="GO:0043022">
    <property type="term" value="F:ribosome binding"/>
    <property type="evidence" value="ECO:0007669"/>
    <property type="project" value="UniProtKB-UniRule"/>
</dbReference>
<dbReference type="FunFam" id="3.40.50.300:FF:000055">
    <property type="entry name" value="GTP-binding protein TypA"/>
    <property type="match status" value="1"/>
</dbReference>
<comment type="function">
    <text evidence="3">A 50S ribosomal subunit assembly protein with GTPase activity, required for 50S subunit assembly at low temperatures, may also play a role in translation. Binds GTP and analogs. Binds the 70S ribosome between the 30S and 50S subunits, in a similar position as ribosome-bound EF-G; it contacts a number of ribosomal proteins, both rRNAs and the A-site tRNA.</text>
</comment>
<dbReference type="PROSITE" id="PS00301">
    <property type="entry name" value="G_TR_1"/>
    <property type="match status" value="1"/>
</dbReference>
<dbReference type="Pfam" id="PF03144">
    <property type="entry name" value="GTP_EFTU_D2"/>
    <property type="match status" value="1"/>
</dbReference>
<dbReference type="InterPro" id="IPR005225">
    <property type="entry name" value="Small_GTP-bd"/>
</dbReference>
<dbReference type="FunFam" id="3.30.70.870:FF:000003">
    <property type="entry name" value="GTP-binding protein TypA"/>
    <property type="match status" value="1"/>
</dbReference>
<dbReference type="EMBL" id="AGQV01000001">
    <property type="protein sequence ID" value="EHH68780.1"/>
    <property type="molecule type" value="Genomic_DNA"/>
</dbReference>
<dbReference type="InterPro" id="IPR047043">
    <property type="entry name" value="BipA_III"/>
</dbReference>
<comment type="subcellular location">
    <subcellularLocation>
        <location evidence="3">Cytoplasm</location>
    </subcellularLocation>
    <text evidence="3">Binds to ribosomes.</text>
</comment>
<gene>
    <name evidence="3" type="primary">bipA</name>
    <name evidence="5" type="ORF">GMO_00870</name>
</gene>
<evidence type="ECO:0000313" key="5">
    <source>
        <dbReference type="EMBL" id="EHH68780.1"/>
    </source>
</evidence>
<evidence type="ECO:0000256" key="3">
    <source>
        <dbReference type="HAMAP-Rule" id="MF_00849"/>
    </source>
</evidence>
<dbReference type="CDD" id="cd03710">
    <property type="entry name" value="BipA_TypA_C"/>
    <property type="match status" value="1"/>
</dbReference>
<dbReference type="Gene3D" id="2.40.50.250">
    <property type="entry name" value="bipa protein"/>
    <property type="match status" value="1"/>
</dbReference>
<evidence type="ECO:0000313" key="6">
    <source>
        <dbReference type="Proteomes" id="UP000004949"/>
    </source>
</evidence>
<comment type="subunit">
    <text evidence="3">Monomer.</text>
</comment>
<keyword evidence="3" id="KW-0378">Hydrolase</keyword>
<dbReference type="FunFam" id="3.30.70.240:FF:000002">
    <property type="entry name" value="GTP-binding protein TypA"/>
    <property type="match status" value="1"/>
</dbReference>
<dbReference type="PATRIC" id="fig|1088869.3.peg.87"/>
<dbReference type="GO" id="GO:0097216">
    <property type="term" value="F:guanosine tetraphosphate binding"/>
    <property type="evidence" value="ECO:0007669"/>
    <property type="project" value="UniProtKB-ARBA"/>
</dbReference>
<keyword evidence="3" id="KW-0699">rRNA-binding</keyword>
<dbReference type="GO" id="GO:0005525">
    <property type="term" value="F:GTP binding"/>
    <property type="evidence" value="ECO:0007669"/>
    <property type="project" value="UniProtKB-UniRule"/>
</dbReference>
<keyword evidence="3" id="KW-0694">RNA-binding</keyword>
<name>G6XF22_9PROT</name>
<dbReference type="InterPro" id="IPR000795">
    <property type="entry name" value="T_Tr_GTP-bd_dom"/>
</dbReference>
<dbReference type="InterPro" id="IPR035647">
    <property type="entry name" value="EFG_III/V"/>
</dbReference>
<keyword evidence="3" id="KW-0820">tRNA-binding</keyword>
<dbReference type="InterPro" id="IPR047041">
    <property type="entry name" value="BipA_GTP-bd_dom"/>
</dbReference>
<dbReference type="Gene3D" id="2.40.30.10">
    <property type="entry name" value="Translation factors"/>
    <property type="match status" value="1"/>
</dbReference>
<dbReference type="CDD" id="cd16263">
    <property type="entry name" value="BipA_III"/>
    <property type="match status" value="1"/>
</dbReference>
<dbReference type="Pfam" id="PF21018">
    <property type="entry name" value="BipA_C"/>
    <property type="match status" value="1"/>
</dbReference>
<sequence length="628" mass="69432">MAGFGAEDGANLILRCIRLEDLMELRNIAIIAHVDHGKTTLVDQLLKQSGSFRENQHVAERAMDSNDLERERGITILAKCTSVVWKDTRINIIDTPGHADFGGEVERILSMVDGAVILVDAAEGALPQTKFVLGKALARGLRPIVVVNKIDRGDARPDEVHEEIFDLFAALGADENQLDFPMLYASGRQGWADTEIDGPRKDLSPLFDLILKHVPAPNLPKDKPFAMVTTILESDNFLGRILTGRIDQGRATVNMPVRVLRPDGTVVESGRLTKLLSFRGLDRVPVEEAEAGDIVAVAGLSEATIPDTIADPSINEPLPSRPVDPPTLSMTFRINDGPLGGREGKKVTSRQIRDRLFKETEGNVAIKVTDSPESEAFEVAGRGELQLGVLIETMRREGFELTIGRPRVLFRENPETGEREEPFEEVLVDVDEPYSGVVVEKMSLRKGVMQDMRPSGGGKVRLTFLIPARGLIGYHGEFLTDTRGTGLMNRLFAGYQPYVGPIEGRRNGSLISAEDGTTTQYALFSLQDRGTMFVDAGEKIYQGMILGEHSRENDLDVNAVREKKLTNMRASGKDEALLLTPPRRMSLEQAIAYIEDDELVEVTPSAIRIRKRYLDPHERKRAAKTKEN</sequence>
<dbReference type="SUPFAM" id="SSF52540">
    <property type="entry name" value="P-loop containing nucleoside triphosphate hydrolases"/>
    <property type="match status" value="1"/>
</dbReference>
<dbReference type="FunFam" id="2.40.50.250:FF:000001">
    <property type="entry name" value="GTP-binding protein TypA"/>
    <property type="match status" value="1"/>
</dbReference>
<feature type="domain" description="Tr-type G" evidence="4">
    <location>
        <begin position="23"/>
        <end position="218"/>
    </location>
</feature>
<dbReference type="GO" id="GO:0003924">
    <property type="term" value="F:GTPase activity"/>
    <property type="evidence" value="ECO:0007669"/>
    <property type="project" value="UniProtKB-UniRule"/>
</dbReference>
<dbReference type="Gene3D" id="3.40.50.300">
    <property type="entry name" value="P-loop containing nucleotide triphosphate hydrolases"/>
    <property type="match status" value="1"/>
</dbReference>
<dbReference type="GO" id="GO:1990904">
    <property type="term" value="C:ribonucleoprotein complex"/>
    <property type="evidence" value="ECO:0007669"/>
    <property type="project" value="TreeGrafter"/>
</dbReference>
<evidence type="ECO:0000256" key="1">
    <source>
        <dbReference type="ARBA" id="ARBA00022741"/>
    </source>
</evidence>
<dbReference type="PROSITE" id="PS51722">
    <property type="entry name" value="G_TR_2"/>
    <property type="match status" value="1"/>
</dbReference>
<dbReference type="EC" id="3.6.5.-" evidence="3"/>
<evidence type="ECO:0000259" key="4">
    <source>
        <dbReference type="PROSITE" id="PS51722"/>
    </source>
</evidence>
<dbReference type="STRING" id="1088869.GMO_00870"/>
<dbReference type="eggNOG" id="COG1217">
    <property type="taxonomic scope" value="Bacteria"/>
</dbReference>
<dbReference type="InterPro" id="IPR031157">
    <property type="entry name" value="G_TR_CS"/>
</dbReference>
<dbReference type="NCBIfam" id="TIGR00231">
    <property type="entry name" value="small_GTP"/>
    <property type="match status" value="1"/>
</dbReference>
<dbReference type="CDD" id="cd01891">
    <property type="entry name" value="TypA_BipA"/>
    <property type="match status" value="1"/>
</dbReference>
<comment type="catalytic activity">
    <reaction evidence="3">
        <text>GTP + H2O = GDP + phosphate + H(+)</text>
        <dbReference type="Rhea" id="RHEA:19669"/>
        <dbReference type="ChEBI" id="CHEBI:15377"/>
        <dbReference type="ChEBI" id="CHEBI:15378"/>
        <dbReference type="ChEBI" id="CHEBI:37565"/>
        <dbReference type="ChEBI" id="CHEBI:43474"/>
        <dbReference type="ChEBI" id="CHEBI:58189"/>
    </reaction>
</comment>
<keyword evidence="3" id="KW-0690">Ribosome biogenesis</keyword>
<dbReference type="PRINTS" id="PR00315">
    <property type="entry name" value="ELONGATNFCT"/>
</dbReference>
<dbReference type="Pfam" id="PF00009">
    <property type="entry name" value="GTP_EFTU"/>
    <property type="match status" value="1"/>
</dbReference>
<dbReference type="InterPro" id="IPR035651">
    <property type="entry name" value="BipA_V"/>
</dbReference>
<keyword evidence="1 3" id="KW-0547">Nucleotide-binding</keyword>
<accession>G6XF22</accession>
<dbReference type="GO" id="GO:0005829">
    <property type="term" value="C:cytosol"/>
    <property type="evidence" value="ECO:0007669"/>
    <property type="project" value="TreeGrafter"/>
</dbReference>
<dbReference type="NCBIfam" id="TIGR01394">
    <property type="entry name" value="TypA_BipA"/>
    <property type="match status" value="1"/>
</dbReference>
<dbReference type="GO" id="GO:0000027">
    <property type="term" value="P:ribosomal large subunit assembly"/>
    <property type="evidence" value="ECO:0007669"/>
    <property type="project" value="UniProtKB-UniRule"/>
</dbReference>
<dbReference type="InterPro" id="IPR027417">
    <property type="entry name" value="P-loop_NTPase"/>
</dbReference>
<dbReference type="InterPro" id="IPR048876">
    <property type="entry name" value="BipA_C"/>
</dbReference>
<dbReference type="Gene3D" id="3.30.70.870">
    <property type="entry name" value="Elongation Factor G (Translational Gtpase), domain 3"/>
    <property type="match status" value="1"/>
</dbReference>
<dbReference type="SUPFAM" id="SSF54980">
    <property type="entry name" value="EF-G C-terminal domain-like"/>
    <property type="match status" value="2"/>
</dbReference>
<dbReference type="HAMAP" id="MF_00849">
    <property type="entry name" value="BipA"/>
    <property type="match status" value="1"/>
</dbReference>
<comment type="similarity">
    <text evidence="3">Belongs to the TRAFAC class translation factor GTPase superfamily. Classic translation factor GTPase family. BipA subfamily.</text>
</comment>
<keyword evidence="2 3" id="KW-0342">GTP-binding</keyword>
<dbReference type="PANTHER" id="PTHR42908:SF8">
    <property type="entry name" value="TR-TYPE G DOMAIN-CONTAINING PROTEIN"/>
    <property type="match status" value="1"/>
</dbReference>
<feature type="binding site" evidence="3">
    <location>
        <begin position="148"/>
        <end position="151"/>
    </location>
    <ligand>
        <name>GTP</name>
        <dbReference type="ChEBI" id="CHEBI:37565"/>
    </ligand>
</feature>
<comment type="caution">
    <text evidence="5">The sequence shown here is derived from an EMBL/GenBank/DDBJ whole genome shotgun (WGS) entry which is preliminary data.</text>
</comment>
<dbReference type="CDD" id="cd03691">
    <property type="entry name" value="BipA_TypA_II"/>
    <property type="match status" value="1"/>
</dbReference>
<dbReference type="Pfam" id="PF00679">
    <property type="entry name" value="EFG_C"/>
    <property type="match status" value="1"/>
</dbReference>
<dbReference type="InterPro" id="IPR004161">
    <property type="entry name" value="EFTu-like_2"/>
</dbReference>
<dbReference type="Proteomes" id="UP000004949">
    <property type="component" value="Unassembled WGS sequence"/>
</dbReference>
<organism evidence="5 6">
    <name type="scientific">Gluconobacter morbifer G707</name>
    <dbReference type="NCBI Taxonomy" id="1088869"/>
    <lineage>
        <taxon>Bacteria</taxon>
        <taxon>Pseudomonadati</taxon>
        <taxon>Pseudomonadota</taxon>
        <taxon>Alphaproteobacteria</taxon>
        <taxon>Acetobacterales</taxon>
        <taxon>Acetobacteraceae</taxon>
        <taxon>Gluconobacter</taxon>
    </lineage>
</organism>
<dbReference type="GO" id="GO:0000049">
    <property type="term" value="F:tRNA binding"/>
    <property type="evidence" value="ECO:0007669"/>
    <property type="project" value="UniProtKB-KW"/>
</dbReference>
<dbReference type="InterPro" id="IPR000640">
    <property type="entry name" value="EFG_V-like"/>
</dbReference>
<dbReference type="PANTHER" id="PTHR42908">
    <property type="entry name" value="TRANSLATION ELONGATION FACTOR-RELATED"/>
    <property type="match status" value="1"/>
</dbReference>
<keyword evidence="3" id="KW-0963">Cytoplasm</keyword>
<dbReference type="SUPFAM" id="SSF50447">
    <property type="entry name" value="Translation proteins"/>
    <property type="match status" value="1"/>
</dbReference>
<evidence type="ECO:0000256" key="2">
    <source>
        <dbReference type="ARBA" id="ARBA00023134"/>
    </source>
</evidence>
<dbReference type="InterPro" id="IPR006298">
    <property type="entry name" value="BipA"/>
</dbReference>
<protein>
    <recommendedName>
        <fullName evidence="3">Large ribosomal subunit assembly factor BipA</fullName>
        <ecNumber evidence="3">3.6.5.-</ecNumber>
    </recommendedName>
    <alternativeName>
        <fullName evidence="3">GTP-binding protein BipA</fullName>
    </alternativeName>
</protein>
<dbReference type="GO" id="GO:0019843">
    <property type="term" value="F:rRNA binding"/>
    <property type="evidence" value="ECO:0007669"/>
    <property type="project" value="UniProtKB-KW"/>
</dbReference>
<proteinExistence type="inferred from homology"/>